<organism evidence="1">
    <name type="scientific">marine metagenome</name>
    <dbReference type="NCBI Taxonomy" id="408172"/>
    <lineage>
        <taxon>unclassified sequences</taxon>
        <taxon>metagenomes</taxon>
        <taxon>ecological metagenomes</taxon>
    </lineage>
</organism>
<dbReference type="AlphaFoldDB" id="A0A382MG66"/>
<accession>A0A382MG66</accession>
<protein>
    <recommendedName>
        <fullName evidence="2">HpcH/HpaI aldolase/citrate lyase domain-containing protein</fullName>
    </recommendedName>
</protein>
<reference evidence="1" key="1">
    <citation type="submission" date="2018-05" db="EMBL/GenBank/DDBJ databases">
        <authorList>
            <person name="Lanie J.A."/>
            <person name="Ng W.-L."/>
            <person name="Kazmierczak K.M."/>
            <person name="Andrzejewski T.M."/>
            <person name="Davidsen T.M."/>
            <person name="Wayne K.J."/>
            <person name="Tettelin H."/>
            <person name="Glass J.I."/>
            <person name="Rusch D."/>
            <person name="Podicherti R."/>
            <person name="Tsui H.-C.T."/>
            <person name="Winkler M.E."/>
        </authorList>
    </citation>
    <scope>NUCLEOTIDE SEQUENCE</scope>
</reference>
<name>A0A382MG66_9ZZZZ</name>
<evidence type="ECO:0000313" key="1">
    <source>
        <dbReference type="EMBL" id="SVC47954.1"/>
    </source>
</evidence>
<evidence type="ECO:0008006" key="2">
    <source>
        <dbReference type="Google" id="ProtNLM"/>
    </source>
</evidence>
<sequence>VAVGPNDFSEYMGIRDPSDPRLKIRLKELADQVRKIGKAKLAVTMDHAAMPLTADELLDLGVGYSHVAPAPSAVLLRSMRERVQSIHKAVGRS</sequence>
<gene>
    <name evidence="1" type="ORF">METZ01_LOCUS300808</name>
</gene>
<dbReference type="Gene3D" id="3.20.20.60">
    <property type="entry name" value="Phosphoenolpyruvate-binding domains"/>
    <property type="match status" value="1"/>
</dbReference>
<proteinExistence type="predicted"/>
<dbReference type="InterPro" id="IPR040442">
    <property type="entry name" value="Pyrv_kinase-like_dom_sf"/>
</dbReference>
<feature type="non-terminal residue" evidence="1">
    <location>
        <position position="1"/>
    </location>
</feature>
<dbReference type="EMBL" id="UINC01093492">
    <property type="protein sequence ID" value="SVC47954.1"/>
    <property type="molecule type" value="Genomic_DNA"/>
</dbReference>